<dbReference type="OrthoDB" id="10261556at2759"/>
<evidence type="ECO:0000256" key="3">
    <source>
        <dbReference type="ARBA" id="ARBA00023235"/>
    </source>
</evidence>
<evidence type="ECO:0000256" key="1">
    <source>
        <dbReference type="ARBA" id="ARBA00005446"/>
    </source>
</evidence>
<dbReference type="GO" id="GO:0009378">
    <property type="term" value="F:four-way junction helicase activity"/>
    <property type="evidence" value="ECO:0007669"/>
    <property type="project" value="TreeGrafter"/>
</dbReference>
<dbReference type="GO" id="GO:0000724">
    <property type="term" value="P:double-strand break repair via homologous recombination"/>
    <property type="evidence" value="ECO:0007669"/>
    <property type="project" value="TreeGrafter"/>
</dbReference>
<keyword evidence="6" id="KW-0378">Hydrolase</keyword>
<dbReference type="Proteomes" id="UP000297245">
    <property type="component" value="Unassembled WGS sequence"/>
</dbReference>
<evidence type="ECO:0000313" key="7">
    <source>
        <dbReference type="Proteomes" id="UP000297245"/>
    </source>
</evidence>
<dbReference type="GO" id="GO:0003677">
    <property type="term" value="F:DNA binding"/>
    <property type="evidence" value="ECO:0007669"/>
    <property type="project" value="UniProtKB-KW"/>
</dbReference>
<dbReference type="Gene3D" id="3.40.50.300">
    <property type="entry name" value="P-loop containing nucleotide triphosphate hydrolases"/>
    <property type="match status" value="1"/>
</dbReference>
<evidence type="ECO:0000256" key="2">
    <source>
        <dbReference type="ARBA" id="ARBA00023125"/>
    </source>
</evidence>
<protein>
    <submittedName>
        <fullName evidence="6">P-loop containing nucleoside triphosphate hydrolase protein</fullName>
    </submittedName>
</protein>
<dbReference type="InterPro" id="IPR011545">
    <property type="entry name" value="DEAD/DEAH_box_helicase_dom"/>
</dbReference>
<dbReference type="InterPro" id="IPR014001">
    <property type="entry name" value="Helicase_ATP-bd"/>
</dbReference>
<dbReference type="InterPro" id="IPR027417">
    <property type="entry name" value="P-loop_NTPase"/>
</dbReference>
<accession>A0A4S8L068</accession>
<keyword evidence="3" id="KW-0413">Isomerase</keyword>
<dbReference type="GO" id="GO:0005634">
    <property type="term" value="C:nucleus"/>
    <property type="evidence" value="ECO:0007669"/>
    <property type="project" value="TreeGrafter"/>
</dbReference>
<dbReference type="GO" id="GO:0005694">
    <property type="term" value="C:chromosome"/>
    <property type="evidence" value="ECO:0007669"/>
    <property type="project" value="TreeGrafter"/>
</dbReference>
<dbReference type="SUPFAM" id="SSF52540">
    <property type="entry name" value="P-loop containing nucleoside triphosphate hydrolases"/>
    <property type="match status" value="1"/>
</dbReference>
<dbReference type="GO" id="GO:0016787">
    <property type="term" value="F:hydrolase activity"/>
    <property type="evidence" value="ECO:0007669"/>
    <property type="project" value="UniProtKB-KW"/>
</dbReference>
<evidence type="ECO:0000313" key="6">
    <source>
        <dbReference type="EMBL" id="THU81660.1"/>
    </source>
</evidence>
<dbReference type="Pfam" id="PF00270">
    <property type="entry name" value="DEAD"/>
    <property type="match status" value="1"/>
</dbReference>
<comment type="similarity">
    <text evidence="1">Belongs to the helicase family. RecQ subfamily.</text>
</comment>
<dbReference type="SMART" id="SM00487">
    <property type="entry name" value="DEXDc"/>
    <property type="match status" value="1"/>
</dbReference>
<dbReference type="AlphaFoldDB" id="A0A4S8L068"/>
<proteinExistence type="inferred from homology"/>
<name>A0A4S8L068_DENBC</name>
<reference evidence="6 7" key="1">
    <citation type="journal article" date="2019" name="Nat. Ecol. Evol.">
        <title>Megaphylogeny resolves global patterns of mushroom evolution.</title>
        <authorList>
            <person name="Varga T."/>
            <person name="Krizsan K."/>
            <person name="Foldi C."/>
            <person name="Dima B."/>
            <person name="Sanchez-Garcia M."/>
            <person name="Sanchez-Ramirez S."/>
            <person name="Szollosi G.J."/>
            <person name="Szarkandi J.G."/>
            <person name="Papp V."/>
            <person name="Albert L."/>
            <person name="Andreopoulos W."/>
            <person name="Angelini C."/>
            <person name="Antonin V."/>
            <person name="Barry K.W."/>
            <person name="Bougher N.L."/>
            <person name="Buchanan P."/>
            <person name="Buyck B."/>
            <person name="Bense V."/>
            <person name="Catcheside P."/>
            <person name="Chovatia M."/>
            <person name="Cooper J."/>
            <person name="Damon W."/>
            <person name="Desjardin D."/>
            <person name="Finy P."/>
            <person name="Geml J."/>
            <person name="Haridas S."/>
            <person name="Hughes K."/>
            <person name="Justo A."/>
            <person name="Karasinski D."/>
            <person name="Kautmanova I."/>
            <person name="Kiss B."/>
            <person name="Kocsube S."/>
            <person name="Kotiranta H."/>
            <person name="LaButti K.M."/>
            <person name="Lechner B.E."/>
            <person name="Liimatainen K."/>
            <person name="Lipzen A."/>
            <person name="Lukacs Z."/>
            <person name="Mihaltcheva S."/>
            <person name="Morgado L.N."/>
            <person name="Niskanen T."/>
            <person name="Noordeloos M.E."/>
            <person name="Ohm R.A."/>
            <person name="Ortiz-Santana B."/>
            <person name="Ovrebo C."/>
            <person name="Racz N."/>
            <person name="Riley R."/>
            <person name="Savchenko A."/>
            <person name="Shiryaev A."/>
            <person name="Soop K."/>
            <person name="Spirin V."/>
            <person name="Szebenyi C."/>
            <person name="Tomsovsky M."/>
            <person name="Tulloss R.E."/>
            <person name="Uehling J."/>
            <person name="Grigoriev I.V."/>
            <person name="Vagvolgyi C."/>
            <person name="Papp T."/>
            <person name="Martin F.M."/>
            <person name="Miettinen O."/>
            <person name="Hibbett D.S."/>
            <person name="Nagy L.G."/>
        </authorList>
    </citation>
    <scope>NUCLEOTIDE SEQUENCE [LARGE SCALE GENOMIC DNA]</scope>
    <source>
        <strain evidence="6 7">CBS 962.96</strain>
    </source>
</reference>
<sequence length="183" mass="20609">MYDVPTGGGKTLAFYYPLFYHWEPGNIDSECQKIILVISPLTALMDSQAKDLLDRGIPAKALHGDNSNYEDLLQVLIFVSPEKVLSSEFHEKVLRNSVFRTNCISVVIDEGHCIIEWGPDFRNDYDQLAKLCGRIPSTIPILVASATMPDDIRQSIQFKLRLGNDCVHVADTPYKNAQIRLIL</sequence>
<keyword evidence="2" id="KW-0238">DNA-binding</keyword>
<dbReference type="PROSITE" id="PS51192">
    <property type="entry name" value="HELICASE_ATP_BIND_1"/>
    <property type="match status" value="1"/>
</dbReference>
<dbReference type="GO" id="GO:0043138">
    <property type="term" value="F:3'-5' DNA helicase activity"/>
    <property type="evidence" value="ECO:0007669"/>
    <property type="project" value="TreeGrafter"/>
</dbReference>
<keyword evidence="7" id="KW-1185">Reference proteome</keyword>
<evidence type="ECO:0000256" key="4">
    <source>
        <dbReference type="ARBA" id="ARBA00023242"/>
    </source>
</evidence>
<dbReference type="PANTHER" id="PTHR13710">
    <property type="entry name" value="DNA HELICASE RECQ FAMILY MEMBER"/>
    <property type="match status" value="1"/>
</dbReference>
<feature type="domain" description="Helicase ATP-binding" evidence="5">
    <location>
        <begin position="1"/>
        <end position="166"/>
    </location>
</feature>
<keyword evidence="4" id="KW-0539">Nucleus</keyword>
<dbReference type="GO" id="GO:0005524">
    <property type="term" value="F:ATP binding"/>
    <property type="evidence" value="ECO:0007669"/>
    <property type="project" value="InterPro"/>
</dbReference>
<gene>
    <name evidence="6" type="ORF">K435DRAFT_935830</name>
</gene>
<organism evidence="6 7">
    <name type="scientific">Dendrothele bispora (strain CBS 962.96)</name>
    <dbReference type="NCBI Taxonomy" id="1314807"/>
    <lineage>
        <taxon>Eukaryota</taxon>
        <taxon>Fungi</taxon>
        <taxon>Dikarya</taxon>
        <taxon>Basidiomycota</taxon>
        <taxon>Agaricomycotina</taxon>
        <taxon>Agaricomycetes</taxon>
        <taxon>Agaricomycetidae</taxon>
        <taxon>Agaricales</taxon>
        <taxon>Agaricales incertae sedis</taxon>
        <taxon>Dendrothele</taxon>
    </lineage>
</organism>
<dbReference type="PANTHER" id="PTHR13710:SF153">
    <property type="entry name" value="RECQ-LIKE DNA HELICASE BLM"/>
    <property type="match status" value="1"/>
</dbReference>
<dbReference type="EMBL" id="ML179788">
    <property type="protein sequence ID" value="THU81660.1"/>
    <property type="molecule type" value="Genomic_DNA"/>
</dbReference>
<dbReference type="GO" id="GO:0005737">
    <property type="term" value="C:cytoplasm"/>
    <property type="evidence" value="ECO:0007669"/>
    <property type="project" value="TreeGrafter"/>
</dbReference>
<evidence type="ECO:0000259" key="5">
    <source>
        <dbReference type="PROSITE" id="PS51192"/>
    </source>
</evidence>